<dbReference type="eggNOG" id="ENOG502Z7IV">
    <property type="taxonomic scope" value="Bacteria"/>
</dbReference>
<feature type="transmembrane region" description="Helical" evidence="1">
    <location>
        <begin position="315"/>
        <end position="335"/>
    </location>
</feature>
<proteinExistence type="predicted"/>
<evidence type="ECO:0000313" key="2">
    <source>
        <dbReference type="EMBL" id="AFZ34984.1"/>
    </source>
</evidence>
<keyword evidence="1" id="KW-0812">Transmembrane</keyword>
<dbReference type="EMBL" id="CP003653">
    <property type="protein sequence ID" value="AFZ34984.1"/>
    <property type="molecule type" value="Genomic_DNA"/>
</dbReference>
<protein>
    <recommendedName>
        <fullName evidence="4">Glycosyltransferase RgtA/B/C/D-like domain-containing protein</fullName>
    </recommendedName>
</protein>
<evidence type="ECO:0008006" key="4">
    <source>
        <dbReference type="Google" id="ProtNLM"/>
    </source>
</evidence>
<feature type="transmembrane region" description="Helical" evidence="1">
    <location>
        <begin position="145"/>
        <end position="163"/>
    </location>
</feature>
<feature type="transmembrane region" description="Helical" evidence="1">
    <location>
        <begin position="15"/>
        <end position="36"/>
    </location>
</feature>
<keyword evidence="1" id="KW-1133">Transmembrane helix</keyword>
<keyword evidence="3" id="KW-1185">Reference proteome</keyword>
<reference evidence="3" key="1">
    <citation type="journal article" date="2013" name="Proc. Natl. Acad. Sci. U.S.A.">
        <title>Improving the coverage of the cyanobacterial phylum using diversity-driven genome sequencing.</title>
        <authorList>
            <person name="Shih P.M."/>
            <person name="Wu D."/>
            <person name="Latifi A."/>
            <person name="Axen S.D."/>
            <person name="Fewer D.P."/>
            <person name="Talla E."/>
            <person name="Calteau A."/>
            <person name="Cai F."/>
            <person name="Tandeau de Marsac N."/>
            <person name="Rippka R."/>
            <person name="Herdman M."/>
            <person name="Sivonen K."/>
            <person name="Coursin T."/>
            <person name="Laurent T."/>
            <person name="Goodwin L."/>
            <person name="Nolan M."/>
            <person name="Davenport K.W."/>
            <person name="Han C.S."/>
            <person name="Rubin E.M."/>
            <person name="Eisen J.A."/>
            <person name="Woyke T."/>
            <person name="Gugger M."/>
            <person name="Kerfeld C.A."/>
        </authorList>
    </citation>
    <scope>NUCLEOTIDE SEQUENCE [LARGE SCALE GENOMIC DNA]</scope>
    <source>
        <strain evidence="3">ATCC 29371 / PCC 7437</strain>
    </source>
</reference>
<feature type="transmembrane region" description="Helical" evidence="1">
    <location>
        <begin position="119"/>
        <end position="139"/>
    </location>
</feature>
<feature type="transmembrane region" description="Helical" evidence="1">
    <location>
        <begin position="222"/>
        <end position="244"/>
    </location>
</feature>
<dbReference type="Proteomes" id="UP000010473">
    <property type="component" value="Chromosome"/>
</dbReference>
<feature type="transmembrane region" description="Helical" evidence="1">
    <location>
        <begin position="192"/>
        <end position="210"/>
    </location>
</feature>
<feature type="transmembrane region" description="Helical" evidence="1">
    <location>
        <begin position="398"/>
        <end position="418"/>
    </location>
</feature>
<dbReference type="HOGENOM" id="CLU_448857_0_0_3"/>
<evidence type="ECO:0000256" key="1">
    <source>
        <dbReference type="SAM" id="Phobius"/>
    </source>
</evidence>
<accession>K9XSC1</accession>
<feature type="transmembrane region" description="Helical" evidence="1">
    <location>
        <begin position="170"/>
        <end position="186"/>
    </location>
</feature>
<evidence type="ECO:0000313" key="3">
    <source>
        <dbReference type="Proteomes" id="UP000010473"/>
    </source>
</evidence>
<dbReference type="AlphaFoldDB" id="K9XSC1"/>
<gene>
    <name evidence="2" type="ordered locus">Sta7437_1417</name>
</gene>
<dbReference type="KEGG" id="scs:Sta7437_1417"/>
<feature type="transmembrane region" description="Helical" evidence="1">
    <location>
        <begin position="87"/>
        <end position="112"/>
    </location>
</feature>
<feature type="transmembrane region" description="Helical" evidence="1">
    <location>
        <begin position="367"/>
        <end position="386"/>
    </location>
</feature>
<dbReference type="OrthoDB" id="417017at2"/>
<keyword evidence="1" id="KW-0472">Membrane</keyword>
<organism evidence="2 3">
    <name type="scientific">Stanieria cyanosphaera (strain ATCC 29371 / PCC 7437)</name>
    <dbReference type="NCBI Taxonomy" id="111780"/>
    <lineage>
        <taxon>Bacteria</taxon>
        <taxon>Bacillati</taxon>
        <taxon>Cyanobacteriota</taxon>
        <taxon>Cyanophyceae</taxon>
        <taxon>Pleurocapsales</taxon>
        <taxon>Dermocarpellaceae</taxon>
        <taxon>Stanieria</taxon>
    </lineage>
</organism>
<name>K9XSC1_STAC7</name>
<feature type="transmembrane region" description="Helical" evidence="1">
    <location>
        <begin position="342"/>
        <end position="361"/>
    </location>
</feature>
<dbReference type="STRING" id="111780.Sta7437_1417"/>
<sequence length="498" mass="57593">MITNYKKIFSKQNQLTLLLQIIALIIIISLFCKAIIDVDKSWDTWFYHIPFAARLWGIIPEEAHFFYEKLEVRYDGFPLLASFFQGMFWYLTNHIQAANLFDFFSLILVCVYLKSYFQVPLYASAIAFLAIPLVQIHATSCYVDLPGAVCFTILTLTTYLLYIKSDKEADNWRNISIILLSAAAAANIKLQLVPLVVFVLCFALIRIVWLRWQAIKKGNADFSRLLVLIPLIFCSSLLIFATPLKNVLFYGNPFYPIRMEIFGHVLNHKVDFYTYAGDAIKDMPQALKWLRSIFEINSAKWEIAQWSADPNKSRLGGFFGAYVVFNLLLLGYLVLQKRSRETLGAVATLIIISVVTANAPQSHELRYYLYWMIILVSLNLFLVTRLERLSQIPKAIKVQNLTLVCLIFLAIVVTKTNFQYIKPNFYTLDKHLQTYVAPAALRLIQPGETVCLVNKSWEYRKTYMYSSYFHPELNYDYSIKSVIRTPEECGELRVIKIY</sequence>